<evidence type="ECO:0000256" key="13">
    <source>
        <dbReference type="ARBA" id="ARBA00081881"/>
    </source>
</evidence>
<dbReference type="Gene3D" id="3.30.110.60">
    <property type="entry name" value="YhbY-like"/>
    <property type="match status" value="3"/>
</dbReference>
<dbReference type="AlphaFoldDB" id="A0A5P1FI36"/>
<dbReference type="GO" id="GO:0006397">
    <property type="term" value="P:mRNA processing"/>
    <property type="evidence" value="ECO:0007669"/>
    <property type="project" value="UniProtKB-KW"/>
</dbReference>
<evidence type="ECO:0000256" key="14">
    <source>
        <dbReference type="PROSITE-ProRule" id="PRU00626"/>
    </source>
</evidence>
<dbReference type="FunFam" id="3.30.110.60:FF:000003">
    <property type="entry name" value="CRM-domain containing factor CFM3B, chloroplastic"/>
    <property type="match status" value="1"/>
</dbReference>
<feature type="domain" description="CRM" evidence="17">
    <location>
        <begin position="711"/>
        <end position="811"/>
    </location>
</feature>
<evidence type="ECO:0000256" key="9">
    <source>
        <dbReference type="ARBA" id="ARBA00023274"/>
    </source>
</evidence>
<evidence type="ECO:0000256" key="15">
    <source>
        <dbReference type="SAM" id="Coils"/>
    </source>
</evidence>
<evidence type="ECO:0000256" key="7">
    <source>
        <dbReference type="ARBA" id="ARBA00022946"/>
    </source>
</evidence>
<name>A0A5P1FI36_ASPOF</name>
<feature type="compositionally biased region" description="Polar residues" evidence="16">
    <location>
        <begin position="105"/>
        <end position="118"/>
    </location>
</feature>
<dbReference type="PROSITE" id="PS51295">
    <property type="entry name" value="CRM"/>
    <property type="match status" value="3"/>
</dbReference>
<keyword evidence="4" id="KW-0507">mRNA processing</keyword>
<dbReference type="OrthoDB" id="551352at2759"/>
<evidence type="ECO:0000256" key="11">
    <source>
        <dbReference type="ARBA" id="ARBA00064484"/>
    </source>
</evidence>
<evidence type="ECO:0000256" key="8">
    <source>
        <dbReference type="ARBA" id="ARBA00023187"/>
    </source>
</evidence>
<feature type="compositionally biased region" description="Basic and acidic residues" evidence="16">
    <location>
        <begin position="93"/>
        <end position="102"/>
    </location>
</feature>
<dbReference type="Proteomes" id="UP000243459">
    <property type="component" value="Chromosome 3"/>
</dbReference>
<feature type="compositionally biased region" description="Low complexity" evidence="16">
    <location>
        <begin position="141"/>
        <end position="152"/>
    </location>
</feature>
<evidence type="ECO:0000259" key="17">
    <source>
        <dbReference type="PROSITE" id="PS51295"/>
    </source>
</evidence>
<comment type="subunit">
    <text evidence="11">Interacts with RNA. Part of large ribonucleo-protein particles that contain CAF1 and/or CAF2, and RNC1.</text>
</comment>
<feature type="compositionally biased region" description="Basic and acidic residues" evidence="16">
    <location>
        <begin position="190"/>
        <end position="206"/>
    </location>
</feature>
<feature type="domain" description="CRM" evidence="17">
    <location>
        <begin position="499"/>
        <end position="596"/>
    </location>
</feature>
<keyword evidence="3" id="KW-0934">Plastid</keyword>
<dbReference type="OMA" id="YRGNDYL"/>
<keyword evidence="6 14" id="KW-0694">RNA-binding</keyword>
<dbReference type="SUPFAM" id="SSF75471">
    <property type="entry name" value="YhbY-like"/>
    <property type="match status" value="3"/>
</dbReference>
<dbReference type="PANTHER" id="PTHR31846:SF7">
    <property type="entry name" value="CRS1 _ YHBY (CRM) DOMAIN-CONTAINING PROTEIN"/>
    <property type="match status" value="1"/>
</dbReference>
<dbReference type="InterPro" id="IPR045278">
    <property type="entry name" value="CRS1/CFM2/CFM3"/>
</dbReference>
<evidence type="ECO:0000256" key="10">
    <source>
        <dbReference type="ARBA" id="ARBA00055648"/>
    </source>
</evidence>
<keyword evidence="9" id="KW-0687">Ribonucleoprotein</keyword>
<comment type="function">
    <text evidence="10">Binds specific group II introns in chloroplasts and facilitates their splicing. Acts on subgroup IIB introns. The substrates of the subgroup IIB also require the CRM domain proteins CAF1 or CAF2, with a simultaneous binding of CFM3 and CAF1 or CAF2. May influence the biogenesis of the mitochondrial small ribosomal subunit.</text>
</comment>
<dbReference type="EMBL" id="CM007383">
    <property type="protein sequence ID" value="ONK76559.1"/>
    <property type="molecule type" value="Genomic_DNA"/>
</dbReference>
<evidence type="ECO:0000256" key="4">
    <source>
        <dbReference type="ARBA" id="ARBA00022664"/>
    </source>
</evidence>
<dbReference type="SMART" id="SM01103">
    <property type="entry name" value="CRS1_YhbY"/>
    <property type="match status" value="3"/>
</dbReference>
<feature type="coiled-coil region" evidence="15">
    <location>
        <begin position="831"/>
        <end position="858"/>
    </location>
</feature>
<evidence type="ECO:0000256" key="12">
    <source>
        <dbReference type="ARBA" id="ARBA00073361"/>
    </source>
</evidence>
<proteinExistence type="predicted"/>
<evidence type="ECO:0000256" key="2">
    <source>
        <dbReference type="ARBA" id="ARBA00022528"/>
    </source>
</evidence>
<evidence type="ECO:0000256" key="5">
    <source>
        <dbReference type="ARBA" id="ARBA00022737"/>
    </source>
</evidence>
<dbReference type="FunFam" id="3.30.110.60:FF:000002">
    <property type="entry name" value="CRS2-associated factor 1, chloroplastic"/>
    <property type="match status" value="2"/>
</dbReference>
<keyword evidence="19" id="KW-1185">Reference proteome</keyword>
<comment type="subcellular location">
    <subcellularLocation>
        <location evidence="1">Plastid</location>
        <location evidence="1">Chloroplast</location>
    </subcellularLocation>
</comment>
<dbReference type="InterPro" id="IPR035920">
    <property type="entry name" value="YhbY-like_sf"/>
</dbReference>
<dbReference type="InterPro" id="IPR001890">
    <property type="entry name" value="RNA-binding_CRM"/>
</dbReference>
<dbReference type="GO" id="GO:1990904">
    <property type="term" value="C:ribonucleoprotein complex"/>
    <property type="evidence" value="ECO:0007669"/>
    <property type="project" value="UniProtKB-KW"/>
</dbReference>
<dbReference type="GO" id="GO:0003729">
    <property type="term" value="F:mRNA binding"/>
    <property type="evidence" value="ECO:0007669"/>
    <property type="project" value="InterPro"/>
</dbReference>
<keyword evidence="7" id="KW-0809">Transit peptide</keyword>
<dbReference type="Pfam" id="PF01985">
    <property type="entry name" value="CRS1_YhbY"/>
    <property type="match status" value="3"/>
</dbReference>
<evidence type="ECO:0000256" key="16">
    <source>
        <dbReference type="SAM" id="MobiDB-lite"/>
    </source>
</evidence>
<feature type="region of interest" description="Disordered" evidence="16">
    <location>
        <begin position="93"/>
        <end position="223"/>
    </location>
</feature>
<dbReference type="PANTHER" id="PTHR31846">
    <property type="entry name" value="CRS1 / YHBY (CRM) DOMAIN-CONTAINING PROTEIN"/>
    <property type="match status" value="1"/>
</dbReference>
<keyword evidence="2" id="KW-0150">Chloroplast</keyword>
<evidence type="ECO:0000256" key="6">
    <source>
        <dbReference type="ARBA" id="ARBA00022884"/>
    </source>
</evidence>
<keyword evidence="15" id="KW-0175">Coiled coil</keyword>
<sequence>MALPLFPSPSPSSSSSLIPCNLILPLPHQRAHFKLYAHLPISTHNGEISPQLEPHADPTEIKKNRKKKKIRPSFYEQTLERWSLRISSQRSKYPWEKKKDDGPSLTASSGLASDQFLDNSRDTHLSSGVNFENPEREFEVSEVGSFGSSEGGNFDKDEGSFRVQRGAAPWIQKETAPWVHGGKSRQGRRSGGEHENKDEASDHNESKCNPNENDDVKPKVDRNDSRHDAIDTIAENSMATLEFDAQSGKSSVSLIVDELKSSLDEDKPSPDNASSTSHDVVKLLGSVPFPWESSNGRNGEKFHKRSNTELAEKTIPEHELQRLRNAALRMKERMKVGAAGVTEALVESIHKKWKVDEVVKLWFAGPPTLHMKKTHEILERKTGGLVIWRSGSSIVLYRGMTYELPCVQSYSKLAATDSSHKTIDAAKNTMNHFIKDSKPSDLSKESAENFDIDSFLDKLGPRYRDWSGCNPIPVDADRLPGLVPGYTPPFRLLPYKTKGALKNRQMTSLRRLARTMSPHFALGRNRQHQGLAKAMVKLWEKSAIAKIAIKRGVPNTCNERMAEEIKKLTGGVLVSRNKEYIVFYRGNDFVTPSVRDVLVEKQKQAIVQQEEEEAARVRASVLISKPKISKGPLLAGTLAETLEANNRWGHQPSAEEREKTKRDLAIAKHTSLVRYFEKKLAFAKAKVRKAERALAKVQEFLDPAELPTDLETVTDEERYLFRKMGLKMRAHLLLGRRGIFDGTVENMHLNWKHKELVKVLVKGKSFAQVKQIAISLEAESGGVLISLDKTTKGYAIVVYRGKNYERPNTLRPKNLLTRRQALARAIELQRREALNHHISDLHERIQMLRSQLDNVEADKDVGNEHMHIIKYDTFHSDDDMEDEGEEAYLATYGSGDEDGGAASFDGL</sequence>
<reference evidence="19" key="1">
    <citation type="journal article" date="2017" name="Nat. Commun.">
        <title>The asparagus genome sheds light on the origin and evolution of a young Y chromosome.</title>
        <authorList>
            <person name="Harkess A."/>
            <person name="Zhou J."/>
            <person name="Xu C."/>
            <person name="Bowers J.E."/>
            <person name="Van der Hulst R."/>
            <person name="Ayyampalayam S."/>
            <person name="Mercati F."/>
            <person name="Riccardi P."/>
            <person name="McKain M.R."/>
            <person name="Kakrana A."/>
            <person name="Tang H."/>
            <person name="Ray J."/>
            <person name="Groenendijk J."/>
            <person name="Arikit S."/>
            <person name="Mathioni S.M."/>
            <person name="Nakano M."/>
            <person name="Shan H."/>
            <person name="Telgmann-Rauber A."/>
            <person name="Kanno A."/>
            <person name="Yue Z."/>
            <person name="Chen H."/>
            <person name="Li W."/>
            <person name="Chen Y."/>
            <person name="Xu X."/>
            <person name="Zhang Y."/>
            <person name="Luo S."/>
            <person name="Chen H."/>
            <person name="Gao J."/>
            <person name="Mao Z."/>
            <person name="Pires J.C."/>
            <person name="Luo M."/>
            <person name="Kudrna D."/>
            <person name="Wing R.A."/>
            <person name="Meyers B.C."/>
            <person name="Yi K."/>
            <person name="Kong H."/>
            <person name="Lavrijsen P."/>
            <person name="Sunseri F."/>
            <person name="Falavigna A."/>
            <person name="Ye Y."/>
            <person name="Leebens-Mack J.H."/>
            <person name="Chen G."/>
        </authorList>
    </citation>
    <scope>NUCLEOTIDE SEQUENCE [LARGE SCALE GENOMIC DNA]</scope>
    <source>
        <strain evidence="19">cv. DH0086</strain>
    </source>
</reference>
<organism evidence="18 19">
    <name type="scientific">Asparagus officinalis</name>
    <name type="common">Garden asparagus</name>
    <dbReference type="NCBI Taxonomy" id="4686"/>
    <lineage>
        <taxon>Eukaryota</taxon>
        <taxon>Viridiplantae</taxon>
        <taxon>Streptophyta</taxon>
        <taxon>Embryophyta</taxon>
        <taxon>Tracheophyta</taxon>
        <taxon>Spermatophyta</taxon>
        <taxon>Magnoliopsida</taxon>
        <taxon>Liliopsida</taxon>
        <taxon>Asparagales</taxon>
        <taxon>Asparagaceae</taxon>
        <taxon>Asparagoideae</taxon>
        <taxon>Asparagus</taxon>
    </lineage>
</organism>
<feature type="domain" description="CRM" evidence="17">
    <location>
        <begin position="313"/>
        <end position="409"/>
    </location>
</feature>
<feature type="region of interest" description="Disordered" evidence="16">
    <location>
        <begin position="47"/>
        <end position="69"/>
    </location>
</feature>
<dbReference type="Gramene" id="ONK76559">
    <property type="protein sequence ID" value="ONK76559"/>
    <property type="gene ID" value="A4U43_C03F29530"/>
</dbReference>
<protein>
    <recommendedName>
        <fullName evidence="12">CRM-domain containing factor CFM3, chloroplastic/mitochondrial</fullName>
    </recommendedName>
    <alternativeName>
        <fullName evidence="13">Protein CRM FAMILY MEMBER 3</fullName>
    </alternativeName>
</protein>
<evidence type="ECO:0000313" key="19">
    <source>
        <dbReference type="Proteomes" id="UP000243459"/>
    </source>
</evidence>
<keyword evidence="8" id="KW-0508">mRNA splicing</keyword>
<feature type="compositionally biased region" description="Basic and acidic residues" evidence="16">
    <location>
        <begin position="214"/>
        <end position="223"/>
    </location>
</feature>
<accession>A0A5P1FI36</accession>
<dbReference type="GO" id="GO:0000373">
    <property type="term" value="P:Group II intron splicing"/>
    <property type="evidence" value="ECO:0007669"/>
    <property type="project" value="UniProtKB-ARBA"/>
</dbReference>
<evidence type="ECO:0000256" key="1">
    <source>
        <dbReference type="ARBA" id="ARBA00004229"/>
    </source>
</evidence>
<gene>
    <name evidence="18" type="ORF">A4U43_C03F29530</name>
</gene>
<keyword evidence="5" id="KW-0677">Repeat</keyword>
<evidence type="ECO:0000313" key="18">
    <source>
        <dbReference type="EMBL" id="ONK76559.1"/>
    </source>
</evidence>
<dbReference type="GO" id="GO:0009507">
    <property type="term" value="C:chloroplast"/>
    <property type="evidence" value="ECO:0007669"/>
    <property type="project" value="UniProtKB-SubCell"/>
</dbReference>
<evidence type="ECO:0000256" key="3">
    <source>
        <dbReference type="ARBA" id="ARBA00022640"/>
    </source>
</evidence>